<evidence type="ECO:0000313" key="22">
    <source>
        <dbReference type="Ensembl" id="ENSSAUP00010062022.1"/>
    </source>
</evidence>
<evidence type="ECO:0000256" key="11">
    <source>
        <dbReference type="ARBA" id="ARBA00022949"/>
    </source>
</evidence>
<dbReference type="InterPro" id="IPR003598">
    <property type="entry name" value="Ig_sub2"/>
</dbReference>
<evidence type="ECO:0000256" key="7">
    <source>
        <dbReference type="ARBA" id="ARBA00022553"/>
    </source>
</evidence>
<keyword evidence="16" id="KW-0393">Immunoglobulin domain</keyword>
<proteinExistence type="inferred from homology"/>
<evidence type="ECO:0000256" key="6">
    <source>
        <dbReference type="ARBA" id="ARBA00022475"/>
    </source>
</evidence>
<evidence type="ECO:0000256" key="14">
    <source>
        <dbReference type="ARBA" id="ARBA00023157"/>
    </source>
</evidence>
<dbReference type="InterPro" id="IPR042456">
    <property type="entry name" value="F11R"/>
</dbReference>
<organism evidence="22 23">
    <name type="scientific">Sparus aurata</name>
    <name type="common">Gilthead sea bream</name>
    <dbReference type="NCBI Taxonomy" id="8175"/>
    <lineage>
        <taxon>Eukaryota</taxon>
        <taxon>Metazoa</taxon>
        <taxon>Chordata</taxon>
        <taxon>Craniata</taxon>
        <taxon>Vertebrata</taxon>
        <taxon>Euteleostomi</taxon>
        <taxon>Actinopterygii</taxon>
        <taxon>Neopterygii</taxon>
        <taxon>Teleostei</taxon>
        <taxon>Neoteleostei</taxon>
        <taxon>Acanthomorphata</taxon>
        <taxon>Eupercaria</taxon>
        <taxon>Spariformes</taxon>
        <taxon>Sparidae</taxon>
        <taxon>Sparus</taxon>
    </lineage>
</organism>
<evidence type="ECO:0000256" key="13">
    <source>
        <dbReference type="ARBA" id="ARBA00023136"/>
    </source>
</evidence>
<dbReference type="InterPro" id="IPR007110">
    <property type="entry name" value="Ig-like_dom"/>
</dbReference>
<comment type="subcellular location">
    <subcellularLocation>
        <location evidence="2">Cell junction</location>
        <location evidence="2">Tight junction</location>
    </subcellularLocation>
    <subcellularLocation>
        <location evidence="1">Cell membrane</location>
        <topology evidence="1">Single-pass type I membrane protein</topology>
    </subcellularLocation>
</comment>
<keyword evidence="13 20" id="KW-0472">Membrane</keyword>
<dbReference type="Gene3D" id="2.60.40.10">
    <property type="entry name" value="Immunoglobulins"/>
    <property type="match status" value="2"/>
</dbReference>
<gene>
    <name evidence="22" type="primary">f11r.1</name>
</gene>
<dbReference type="GeneTree" id="ENSGT00940000159186"/>
<sequence>MFFSGFKKFSTDANFHPNVIISASITSLLQRPFFILKEALCVSGFTVTTSQANVEVKENEGADLTCSYSADFGSNARVEWKFRDLRDSQVYVVFDGKTTTPYAGRVTMYSGHNLRFSKVTRKDNGAYDCEVSGNGQFKETKVKLTVLVPPSPPVCRVPTSVTTGKTVILSCHDADGSPPPTYNWYKDNTLLPLEPNKIQAFKNYTYKLNPATGELAFAPVRKVDSGQYYCESVNKAGPPKSCKAMNMEVRDVNTGGIVAGVIVALLLLALLGLAIWYANRKGYLPSDKPKTNVVYQPTSSSLYGGEDEDGDFKQKSSFVV</sequence>
<dbReference type="PANTHER" id="PTHR45113:SF1">
    <property type="entry name" value="JUNCTIONAL ADHESION MOLECULE A"/>
    <property type="match status" value="1"/>
</dbReference>
<dbReference type="InterPro" id="IPR036179">
    <property type="entry name" value="Ig-like_dom_sf"/>
</dbReference>
<dbReference type="InterPro" id="IPR003599">
    <property type="entry name" value="Ig_sub"/>
</dbReference>
<keyword evidence="23" id="KW-1185">Reference proteome</keyword>
<protein>
    <recommendedName>
        <fullName evidence="4">Junctional adhesion molecule A</fullName>
    </recommendedName>
    <alternativeName>
        <fullName evidence="17">Junctional adhesion molecule 1</fullName>
    </alternativeName>
</protein>
<dbReference type="InterPro" id="IPR013106">
    <property type="entry name" value="Ig_V-set"/>
</dbReference>
<dbReference type="InterPro" id="IPR013783">
    <property type="entry name" value="Ig-like_fold"/>
</dbReference>
<feature type="transmembrane region" description="Helical" evidence="20">
    <location>
        <begin position="257"/>
        <end position="278"/>
    </location>
</feature>
<dbReference type="GO" id="GO:0090559">
    <property type="term" value="P:regulation of membrane permeability"/>
    <property type="evidence" value="ECO:0007669"/>
    <property type="project" value="TreeGrafter"/>
</dbReference>
<comment type="subunit">
    <text evidence="18">Interacts with the ninth PDZ domain of MPDZ. Interacts with the first PDZ domain of PARD3. The association between PARD3 and PARD6B probably disrupts this interaction. Interacts with ITGAL (via I-domain). Interacts with CD151.</text>
</comment>
<dbReference type="SMART" id="SM00409">
    <property type="entry name" value="IG"/>
    <property type="match status" value="2"/>
</dbReference>
<keyword evidence="12 20" id="KW-1133">Transmembrane helix</keyword>
<evidence type="ECO:0000256" key="15">
    <source>
        <dbReference type="ARBA" id="ARBA00023180"/>
    </source>
</evidence>
<dbReference type="GO" id="GO:0050892">
    <property type="term" value="P:intestinal absorption"/>
    <property type="evidence" value="ECO:0007669"/>
    <property type="project" value="TreeGrafter"/>
</dbReference>
<evidence type="ECO:0000256" key="20">
    <source>
        <dbReference type="SAM" id="Phobius"/>
    </source>
</evidence>
<dbReference type="FunCoup" id="A0A671YGY1">
    <property type="interactions" value="423"/>
</dbReference>
<evidence type="ECO:0000256" key="2">
    <source>
        <dbReference type="ARBA" id="ARBA00004435"/>
    </source>
</evidence>
<dbReference type="GO" id="GO:0005886">
    <property type="term" value="C:plasma membrane"/>
    <property type="evidence" value="ECO:0007669"/>
    <property type="project" value="UniProtKB-SubCell"/>
</dbReference>
<evidence type="ECO:0000256" key="4">
    <source>
        <dbReference type="ARBA" id="ARBA00016608"/>
    </source>
</evidence>
<keyword evidence="8 20" id="KW-0812">Transmembrane</keyword>
<dbReference type="Proteomes" id="UP000472265">
    <property type="component" value="Chromosome 13"/>
</dbReference>
<dbReference type="PANTHER" id="PTHR45113">
    <property type="entry name" value="JUNCTIONAL ADHESION MOLECULE A"/>
    <property type="match status" value="1"/>
</dbReference>
<reference evidence="22" key="2">
    <citation type="submission" date="2025-08" db="UniProtKB">
        <authorList>
            <consortium name="Ensembl"/>
        </authorList>
    </citation>
    <scope>IDENTIFICATION</scope>
</reference>
<keyword evidence="7" id="KW-0597">Phosphoprotein</keyword>
<keyword evidence="6" id="KW-1003">Cell membrane</keyword>
<keyword evidence="10" id="KW-0677">Repeat</keyword>
<evidence type="ECO:0000313" key="23">
    <source>
        <dbReference type="Proteomes" id="UP000472265"/>
    </source>
</evidence>
<reference evidence="22" key="3">
    <citation type="submission" date="2025-09" db="UniProtKB">
        <authorList>
            <consortium name="Ensembl"/>
        </authorList>
    </citation>
    <scope>IDENTIFICATION</scope>
</reference>
<evidence type="ECO:0000256" key="17">
    <source>
        <dbReference type="ARBA" id="ARBA00030590"/>
    </source>
</evidence>
<dbReference type="SMART" id="SM00408">
    <property type="entry name" value="IGc2"/>
    <property type="match status" value="1"/>
</dbReference>
<evidence type="ECO:0000256" key="9">
    <source>
        <dbReference type="ARBA" id="ARBA00022729"/>
    </source>
</evidence>
<dbReference type="GO" id="GO:0090557">
    <property type="term" value="P:establishment of endothelial intestinal barrier"/>
    <property type="evidence" value="ECO:0007669"/>
    <property type="project" value="TreeGrafter"/>
</dbReference>
<dbReference type="GO" id="GO:0007155">
    <property type="term" value="P:cell adhesion"/>
    <property type="evidence" value="ECO:0007669"/>
    <property type="project" value="InterPro"/>
</dbReference>
<evidence type="ECO:0000256" key="16">
    <source>
        <dbReference type="ARBA" id="ARBA00023319"/>
    </source>
</evidence>
<evidence type="ECO:0000256" key="18">
    <source>
        <dbReference type="ARBA" id="ARBA00046718"/>
    </source>
</evidence>
<evidence type="ECO:0000256" key="3">
    <source>
        <dbReference type="ARBA" id="ARBA00008637"/>
    </source>
</evidence>
<evidence type="ECO:0000256" key="5">
    <source>
        <dbReference type="ARBA" id="ARBA00022427"/>
    </source>
</evidence>
<keyword evidence="14" id="KW-1015">Disulfide bond</keyword>
<name>A0A671YGY1_SPAAU</name>
<dbReference type="Ensembl" id="ENSSAUT00010065045.1">
    <property type="protein sequence ID" value="ENSSAUP00010062022.1"/>
    <property type="gene ID" value="ENSSAUG00010025065.1"/>
</dbReference>
<keyword evidence="9" id="KW-0732">Signal</keyword>
<dbReference type="SUPFAM" id="SSF48726">
    <property type="entry name" value="Immunoglobulin"/>
    <property type="match status" value="2"/>
</dbReference>
<evidence type="ECO:0000259" key="21">
    <source>
        <dbReference type="PROSITE" id="PS50835"/>
    </source>
</evidence>
<dbReference type="PROSITE" id="PS50835">
    <property type="entry name" value="IG_LIKE"/>
    <property type="match status" value="2"/>
</dbReference>
<evidence type="ECO:0000256" key="12">
    <source>
        <dbReference type="ARBA" id="ARBA00022989"/>
    </source>
</evidence>
<evidence type="ECO:0000256" key="1">
    <source>
        <dbReference type="ARBA" id="ARBA00004251"/>
    </source>
</evidence>
<dbReference type="Pfam" id="PF13927">
    <property type="entry name" value="Ig_3"/>
    <property type="match status" value="1"/>
</dbReference>
<keyword evidence="11" id="KW-0965">Cell junction</keyword>
<evidence type="ECO:0000256" key="8">
    <source>
        <dbReference type="ARBA" id="ARBA00022692"/>
    </source>
</evidence>
<comment type="similarity">
    <text evidence="3">Belongs to the immunoglobulin superfamily.</text>
</comment>
<dbReference type="Pfam" id="PF07686">
    <property type="entry name" value="V-set"/>
    <property type="match status" value="1"/>
</dbReference>
<keyword evidence="15" id="KW-0325">Glycoprotein</keyword>
<dbReference type="AlphaFoldDB" id="A0A671YGY1"/>
<feature type="domain" description="Ig-like" evidence="21">
    <location>
        <begin position="152"/>
        <end position="246"/>
    </location>
</feature>
<feature type="domain" description="Ig-like" evidence="21">
    <location>
        <begin position="32"/>
        <end position="145"/>
    </location>
</feature>
<feature type="region of interest" description="Disordered" evidence="19">
    <location>
        <begin position="299"/>
        <end position="320"/>
    </location>
</feature>
<accession>A0A671YGY1</accession>
<dbReference type="GO" id="GO:0005923">
    <property type="term" value="C:bicellular tight junction"/>
    <property type="evidence" value="ECO:0007669"/>
    <property type="project" value="UniProtKB-SubCell"/>
</dbReference>
<evidence type="ECO:0000256" key="19">
    <source>
        <dbReference type="SAM" id="MobiDB-lite"/>
    </source>
</evidence>
<keyword evidence="5" id="KW-0796">Tight junction</keyword>
<evidence type="ECO:0000256" key="10">
    <source>
        <dbReference type="ARBA" id="ARBA00022737"/>
    </source>
</evidence>
<reference evidence="22" key="1">
    <citation type="submission" date="2021-04" db="EMBL/GenBank/DDBJ databases">
        <authorList>
            <consortium name="Wellcome Sanger Institute Data Sharing"/>
        </authorList>
    </citation>
    <scope>NUCLEOTIDE SEQUENCE [LARGE SCALE GENOMIC DNA]</scope>
</reference>
<dbReference type="InParanoid" id="A0A671YGY1"/>
<dbReference type="FunFam" id="2.60.40.10:FF:000342">
    <property type="entry name" value="Junctional adhesion molecule A"/>
    <property type="match status" value="1"/>
</dbReference>